<dbReference type="Proteomes" id="UP000887574">
    <property type="component" value="Unplaced"/>
</dbReference>
<evidence type="ECO:0000313" key="4">
    <source>
        <dbReference type="WBParaSite" id="jg15045"/>
    </source>
</evidence>
<evidence type="ECO:0000313" key="3">
    <source>
        <dbReference type="Proteomes" id="UP000887574"/>
    </source>
</evidence>
<keyword evidence="2" id="KW-1133">Transmembrane helix</keyword>
<dbReference type="WBParaSite" id="jg15045">
    <property type="protein sequence ID" value="jg15045"/>
    <property type="gene ID" value="jg15045"/>
</dbReference>
<feature type="transmembrane region" description="Helical" evidence="2">
    <location>
        <begin position="20"/>
        <end position="39"/>
    </location>
</feature>
<evidence type="ECO:0000256" key="1">
    <source>
        <dbReference type="SAM" id="MobiDB-lite"/>
    </source>
</evidence>
<accession>A0A915D3L2</accession>
<organism evidence="3 4">
    <name type="scientific">Ditylenchus dipsaci</name>
    <dbReference type="NCBI Taxonomy" id="166011"/>
    <lineage>
        <taxon>Eukaryota</taxon>
        <taxon>Metazoa</taxon>
        <taxon>Ecdysozoa</taxon>
        <taxon>Nematoda</taxon>
        <taxon>Chromadorea</taxon>
        <taxon>Rhabditida</taxon>
        <taxon>Tylenchina</taxon>
        <taxon>Tylenchomorpha</taxon>
        <taxon>Sphaerularioidea</taxon>
        <taxon>Anguinidae</taxon>
        <taxon>Anguininae</taxon>
        <taxon>Ditylenchus</taxon>
    </lineage>
</organism>
<evidence type="ECO:0000256" key="2">
    <source>
        <dbReference type="SAM" id="Phobius"/>
    </source>
</evidence>
<sequence length="88" mass="10174">MLFRAPRRLIQQRNDGYCVAFPPFLFIVVYAFCVACLMCHQRTTNEGCIYHLPSHNEQVPPPPPAYPPPVYAQHPRLQPIRPIRSSSR</sequence>
<keyword evidence="3" id="KW-1185">Reference proteome</keyword>
<keyword evidence="2" id="KW-0812">Transmembrane</keyword>
<dbReference type="AlphaFoldDB" id="A0A915D3L2"/>
<keyword evidence="2" id="KW-0472">Membrane</keyword>
<feature type="compositionally biased region" description="Pro residues" evidence="1">
    <location>
        <begin position="59"/>
        <end position="70"/>
    </location>
</feature>
<reference evidence="4" key="1">
    <citation type="submission" date="2022-11" db="UniProtKB">
        <authorList>
            <consortium name="WormBaseParasite"/>
        </authorList>
    </citation>
    <scope>IDENTIFICATION</scope>
</reference>
<protein>
    <submittedName>
        <fullName evidence="4">Uncharacterized protein</fullName>
    </submittedName>
</protein>
<feature type="region of interest" description="Disordered" evidence="1">
    <location>
        <begin position="57"/>
        <end position="88"/>
    </location>
</feature>
<name>A0A915D3L2_9BILA</name>
<proteinExistence type="predicted"/>